<dbReference type="EMBL" id="QPGL01000001">
    <property type="protein sequence ID" value="RCS73228.1"/>
    <property type="molecule type" value="Genomic_DNA"/>
</dbReference>
<keyword evidence="3" id="KW-1185">Reference proteome</keyword>
<proteinExistence type="predicted"/>
<dbReference type="AlphaFoldDB" id="A0A368LN12"/>
<feature type="chain" id="PRO_5016595930" description="WD40 repeat protein" evidence="1">
    <location>
        <begin position="18"/>
        <end position="222"/>
    </location>
</feature>
<evidence type="ECO:0000313" key="3">
    <source>
        <dbReference type="Proteomes" id="UP000252479"/>
    </source>
</evidence>
<reference evidence="2 3" key="1">
    <citation type="journal article" date="2017" name="Elife">
        <title>Extensive horizontal gene transfer in cheese-associated bacteria.</title>
        <authorList>
            <person name="Bonham K.S."/>
            <person name="Wolfe B.E."/>
            <person name="Dutton R.J."/>
        </authorList>
    </citation>
    <scope>NUCLEOTIDE SEQUENCE [LARGE SCALE GENOMIC DNA]</scope>
    <source>
        <strain evidence="2 3">JB196</strain>
    </source>
</reference>
<evidence type="ECO:0008006" key="4">
    <source>
        <dbReference type="Google" id="ProtNLM"/>
    </source>
</evidence>
<accession>A0A368LN12</accession>
<dbReference type="GeneID" id="303188487"/>
<sequence>MKSLVMLLSCLTLGASAFETPKKYDMQLFDLPFLIGQWKVINPSPETIPDDFLSISLSLESNYLFDIRIERKDRTIDSWQGEYKADRQNIILGINSETPQHYTYDVNANQLYLNGVAFQKVQPQYLSGFWKSTEVKGQDVVSSLVSNIDLTLYPNFYFSIQSYNAKGRHKYRDGIYYIEDNFIYFVYNDGEQSSQYIIDSNRLVLSSSETDMHITFQRSRLK</sequence>
<gene>
    <name evidence="2" type="ORF">CIK83_06120</name>
</gene>
<dbReference type="Proteomes" id="UP000252479">
    <property type="component" value="Unassembled WGS sequence"/>
</dbReference>
<evidence type="ECO:0000256" key="1">
    <source>
        <dbReference type="SAM" id="SignalP"/>
    </source>
</evidence>
<keyword evidence="1" id="KW-0732">Signal</keyword>
<organism evidence="2 3">
    <name type="scientific">Vibrio casei</name>
    <dbReference type="NCBI Taxonomy" id="673372"/>
    <lineage>
        <taxon>Bacteria</taxon>
        <taxon>Pseudomonadati</taxon>
        <taxon>Pseudomonadota</taxon>
        <taxon>Gammaproteobacteria</taxon>
        <taxon>Vibrionales</taxon>
        <taxon>Vibrionaceae</taxon>
        <taxon>Vibrio</taxon>
    </lineage>
</organism>
<evidence type="ECO:0000313" key="2">
    <source>
        <dbReference type="EMBL" id="RCS73228.1"/>
    </source>
</evidence>
<protein>
    <recommendedName>
        <fullName evidence="4">WD40 repeat protein</fullName>
    </recommendedName>
</protein>
<feature type="signal peptide" evidence="1">
    <location>
        <begin position="1"/>
        <end position="17"/>
    </location>
</feature>
<name>A0A368LN12_9VIBR</name>
<comment type="caution">
    <text evidence="2">The sequence shown here is derived from an EMBL/GenBank/DDBJ whole genome shotgun (WGS) entry which is preliminary data.</text>
</comment>
<dbReference type="RefSeq" id="WP_086958451.1">
    <property type="nucleotide sequence ID" value="NZ_FUKS01000006.1"/>
</dbReference>